<dbReference type="EMBL" id="SWDB01000028">
    <property type="protein sequence ID" value="TKB44559.1"/>
    <property type="molecule type" value="Genomic_DNA"/>
</dbReference>
<name>A0A4U1B4Y5_9GAMM</name>
<sequence>MVIAIILGTIWLVLMLRSGLVEYKYYQSVKNLEPDIWNQLGSPVYLKIPMVFVSAKGAALLKEATNATVLALAAKHRQAGIQFVCYVMLVLIGAIAYFKLA</sequence>
<reference evidence="2 3" key="1">
    <citation type="submission" date="2019-04" db="EMBL/GenBank/DDBJ databases">
        <title>Thalassotalea guangxiensis sp. nov., isolated from sediment of the coastal wetland.</title>
        <authorList>
            <person name="Zheng S."/>
            <person name="Zhang D."/>
        </authorList>
    </citation>
    <scope>NUCLEOTIDE SEQUENCE [LARGE SCALE GENOMIC DNA]</scope>
    <source>
        <strain evidence="2 3">ZS-4</strain>
    </source>
</reference>
<keyword evidence="1" id="KW-0472">Membrane</keyword>
<feature type="transmembrane region" description="Helical" evidence="1">
    <location>
        <begin position="79"/>
        <end position="98"/>
    </location>
</feature>
<organism evidence="2 3">
    <name type="scientific">Thalassotalea mangrovi</name>
    <dbReference type="NCBI Taxonomy" id="2572245"/>
    <lineage>
        <taxon>Bacteria</taxon>
        <taxon>Pseudomonadati</taxon>
        <taxon>Pseudomonadota</taxon>
        <taxon>Gammaproteobacteria</taxon>
        <taxon>Alteromonadales</taxon>
        <taxon>Colwelliaceae</taxon>
        <taxon>Thalassotalea</taxon>
    </lineage>
</organism>
<dbReference type="OrthoDB" id="6293601at2"/>
<keyword evidence="1" id="KW-1133">Transmembrane helix</keyword>
<dbReference type="Proteomes" id="UP000307999">
    <property type="component" value="Unassembled WGS sequence"/>
</dbReference>
<evidence type="ECO:0000313" key="3">
    <source>
        <dbReference type="Proteomes" id="UP000307999"/>
    </source>
</evidence>
<dbReference type="RefSeq" id="WP_136736341.1">
    <property type="nucleotide sequence ID" value="NZ_SWDB01000028.1"/>
</dbReference>
<evidence type="ECO:0000313" key="2">
    <source>
        <dbReference type="EMBL" id="TKB44559.1"/>
    </source>
</evidence>
<gene>
    <name evidence="2" type="ORF">E8M12_11800</name>
</gene>
<accession>A0A4U1B4Y5</accession>
<keyword evidence="1" id="KW-0812">Transmembrane</keyword>
<keyword evidence="3" id="KW-1185">Reference proteome</keyword>
<protein>
    <submittedName>
        <fullName evidence="2">Uncharacterized protein</fullName>
    </submittedName>
</protein>
<dbReference type="AlphaFoldDB" id="A0A4U1B4Y5"/>
<evidence type="ECO:0000256" key="1">
    <source>
        <dbReference type="SAM" id="Phobius"/>
    </source>
</evidence>
<proteinExistence type="predicted"/>
<comment type="caution">
    <text evidence="2">The sequence shown here is derived from an EMBL/GenBank/DDBJ whole genome shotgun (WGS) entry which is preliminary data.</text>
</comment>